<keyword evidence="3 8" id="KW-0812">Transmembrane</keyword>
<evidence type="ECO:0000256" key="8">
    <source>
        <dbReference type="SAM" id="Phobius"/>
    </source>
</evidence>
<dbReference type="InterPro" id="IPR029012">
    <property type="entry name" value="Helix_hairpin_bin_sf"/>
</dbReference>
<evidence type="ECO:0000256" key="1">
    <source>
        <dbReference type="ARBA" id="ARBA00004477"/>
    </source>
</evidence>
<dbReference type="OMA" id="CGMFTAF"/>
<feature type="transmembrane region" description="Helical" evidence="8">
    <location>
        <begin position="6"/>
        <end position="25"/>
    </location>
</feature>
<evidence type="ECO:0008006" key="11">
    <source>
        <dbReference type="Google" id="ProtNLM"/>
    </source>
</evidence>
<evidence type="ECO:0000313" key="10">
    <source>
        <dbReference type="Proteomes" id="UP000053201"/>
    </source>
</evidence>
<feature type="transmembrane region" description="Helical" evidence="8">
    <location>
        <begin position="105"/>
        <end position="122"/>
    </location>
</feature>
<dbReference type="Gene3D" id="1.10.287.660">
    <property type="entry name" value="Helix hairpin bin"/>
    <property type="match status" value="1"/>
</dbReference>
<keyword evidence="6 8" id="KW-0472">Membrane</keyword>
<dbReference type="GeneID" id="27684898"/>
<evidence type="ECO:0000256" key="5">
    <source>
        <dbReference type="ARBA" id="ARBA00022989"/>
    </source>
</evidence>
<dbReference type="AlphaFoldDB" id="A0A0L0HS84"/>
<dbReference type="STRING" id="645134.A0A0L0HS84"/>
<gene>
    <name evidence="9" type="ORF">SPPG_01215</name>
</gene>
<name>A0A0L0HS84_SPIPD</name>
<accession>A0A0L0HS84</accession>
<keyword evidence="5 8" id="KW-1133">Transmembrane helix</keyword>
<dbReference type="InParanoid" id="A0A0L0HS84"/>
<dbReference type="GO" id="GO:0071816">
    <property type="term" value="P:tail-anchored membrane protein insertion into ER membrane"/>
    <property type="evidence" value="ECO:0007669"/>
    <property type="project" value="InterPro"/>
</dbReference>
<evidence type="ECO:0000256" key="7">
    <source>
        <dbReference type="SAM" id="Coils"/>
    </source>
</evidence>
<dbReference type="Proteomes" id="UP000053201">
    <property type="component" value="Unassembled WGS sequence"/>
</dbReference>
<dbReference type="OrthoDB" id="69461at2759"/>
<dbReference type="GO" id="GO:0043529">
    <property type="term" value="C:GET complex"/>
    <property type="evidence" value="ECO:0007669"/>
    <property type="project" value="TreeGrafter"/>
</dbReference>
<evidence type="ECO:0000256" key="2">
    <source>
        <dbReference type="ARBA" id="ARBA00010799"/>
    </source>
</evidence>
<dbReference type="PANTHER" id="PTHR42650">
    <property type="entry name" value="TAIL-ANCHORED PROTEIN INSERTION RECEPTOR WRB"/>
    <property type="match status" value="1"/>
</dbReference>
<evidence type="ECO:0000256" key="3">
    <source>
        <dbReference type="ARBA" id="ARBA00022692"/>
    </source>
</evidence>
<keyword evidence="4" id="KW-0256">Endoplasmic reticulum</keyword>
<proteinExistence type="inferred from homology"/>
<dbReference type="GO" id="GO:0043495">
    <property type="term" value="F:protein-membrane adaptor activity"/>
    <property type="evidence" value="ECO:0007669"/>
    <property type="project" value="TreeGrafter"/>
</dbReference>
<sequence>MHPLHLVILCAFFLQLFEWLGYGAIASKVWNWYDNIFRKAEAKKINKLKREVIDVQTELGRTSAQDQFARWAKLRRRLDKLKADYETQAKQEASTKTYFELKISWGLRSFIWGAQFLLISIYRSTPMFYPPHDWLGPISPLLALPFAPMGSVSILCWFYACKSTFRRLLTSIA</sequence>
<dbReference type="VEuPathDB" id="FungiDB:SPPG_01215"/>
<comment type="subcellular location">
    <subcellularLocation>
        <location evidence="1">Endoplasmic reticulum membrane</location>
        <topology evidence="1">Multi-pass membrane protein</topology>
    </subcellularLocation>
</comment>
<dbReference type="RefSeq" id="XP_016611799.1">
    <property type="nucleotide sequence ID" value="XM_016749545.1"/>
</dbReference>
<keyword evidence="10" id="KW-1185">Reference proteome</keyword>
<protein>
    <recommendedName>
        <fullName evidence="11">Guided entry of tail-anchored proteins 1</fullName>
    </recommendedName>
</protein>
<dbReference type="InterPro" id="IPR028945">
    <property type="entry name" value="Get1"/>
</dbReference>
<evidence type="ECO:0000256" key="4">
    <source>
        <dbReference type="ARBA" id="ARBA00022824"/>
    </source>
</evidence>
<evidence type="ECO:0000256" key="6">
    <source>
        <dbReference type="ARBA" id="ARBA00023136"/>
    </source>
</evidence>
<feature type="coiled-coil region" evidence="7">
    <location>
        <begin position="38"/>
        <end position="91"/>
    </location>
</feature>
<dbReference type="PANTHER" id="PTHR42650:SF1">
    <property type="entry name" value="GUIDED ENTRY OF TAIL-ANCHORED PROTEINS FACTOR 1"/>
    <property type="match status" value="1"/>
</dbReference>
<reference evidence="9 10" key="1">
    <citation type="submission" date="2009-08" db="EMBL/GenBank/DDBJ databases">
        <title>The Genome Sequence of Spizellomyces punctatus strain DAOM BR117.</title>
        <authorList>
            <consortium name="The Broad Institute Genome Sequencing Platform"/>
            <person name="Russ C."/>
            <person name="Cuomo C."/>
            <person name="Shea T."/>
            <person name="Young S.K."/>
            <person name="Zeng Q."/>
            <person name="Koehrsen M."/>
            <person name="Haas B."/>
            <person name="Borodovsky M."/>
            <person name="Guigo R."/>
            <person name="Alvarado L."/>
            <person name="Berlin A."/>
            <person name="Bochicchio J."/>
            <person name="Borenstein D."/>
            <person name="Chapman S."/>
            <person name="Chen Z."/>
            <person name="Engels R."/>
            <person name="Freedman E."/>
            <person name="Gellesch M."/>
            <person name="Goldberg J."/>
            <person name="Griggs A."/>
            <person name="Gujja S."/>
            <person name="Heiman D."/>
            <person name="Hepburn T."/>
            <person name="Howarth C."/>
            <person name="Jen D."/>
            <person name="Larson L."/>
            <person name="Lewis B."/>
            <person name="Mehta T."/>
            <person name="Park D."/>
            <person name="Pearson M."/>
            <person name="Roberts A."/>
            <person name="Saif S."/>
            <person name="Shenoy N."/>
            <person name="Sisk P."/>
            <person name="Stolte C."/>
            <person name="Sykes S."/>
            <person name="Thomson T."/>
            <person name="Walk T."/>
            <person name="White J."/>
            <person name="Yandava C."/>
            <person name="Burger G."/>
            <person name="Gray M.W."/>
            <person name="Holland P.W.H."/>
            <person name="King N."/>
            <person name="Lang F.B.F."/>
            <person name="Roger A.J."/>
            <person name="Ruiz-Trillo I."/>
            <person name="Lander E."/>
            <person name="Nusbaum C."/>
        </authorList>
    </citation>
    <scope>NUCLEOTIDE SEQUENCE [LARGE SCALE GENOMIC DNA]</scope>
    <source>
        <strain evidence="9 10">DAOM BR117</strain>
    </source>
</reference>
<feature type="transmembrane region" description="Helical" evidence="8">
    <location>
        <begin position="142"/>
        <end position="160"/>
    </location>
</feature>
<keyword evidence="7" id="KW-0175">Coiled coil</keyword>
<dbReference type="FunCoup" id="A0A0L0HS84">
    <property type="interactions" value="211"/>
</dbReference>
<dbReference type="EMBL" id="KQ257451">
    <property type="protein sequence ID" value="KND03760.1"/>
    <property type="molecule type" value="Genomic_DNA"/>
</dbReference>
<comment type="similarity">
    <text evidence="2">Belongs to the WRB/GET1 family.</text>
</comment>
<organism evidence="9 10">
    <name type="scientific">Spizellomyces punctatus (strain DAOM BR117)</name>
    <dbReference type="NCBI Taxonomy" id="645134"/>
    <lineage>
        <taxon>Eukaryota</taxon>
        <taxon>Fungi</taxon>
        <taxon>Fungi incertae sedis</taxon>
        <taxon>Chytridiomycota</taxon>
        <taxon>Chytridiomycota incertae sedis</taxon>
        <taxon>Chytridiomycetes</taxon>
        <taxon>Spizellomycetales</taxon>
        <taxon>Spizellomycetaceae</taxon>
        <taxon>Spizellomyces</taxon>
    </lineage>
</organism>
<dbReference type="GO" id="GO:0005789">
    <property type="term" value="C:endoplasmic reticulum membrane"/>
    <property type="evidence" value="ECO:0007669"/>
    <property type="project" value="UniProtKB-SubCell"/>
</dbReference>
<dbReference type="eggNOG" id="KOG4253">
    <property type="taxonomic scope" value="Eukaryota"/>
</dbReference>
<dbReference type="Pfam" id="PF04420">
    <property type="entry name" value="CHD5"/>
    <property type="match status" value="1"/>
</dbReference>
<evidence type="ECO:0000313" key="9">
    <source>
        <dbReference type="EMBL" id="KND03760.1"/>
    </source>
</evidence>